<dbReference type="GO" id="GO:0009228">
    <property type="term" value="P:thiamine biosynthetic process"/>
    <property type="evidence" value="ECO:0007669"/>
    <property type="project" value="InterPro"/>
</dbReference>
<dbReference type="PANTHER" id="PTHR31528:SF15">
    <property type="entry name" value="RIBOFLAVIN-BINDING PROTEIN RIBY"/>
    <property type="match status" value="1"/>
</dbReference>
<feature type="domain" description="SsuA/THI5-like" evidence="1">
    <location>
        <begin position="17"/>
        <end position="234"/>
    </location>
</feature>
<dbReference type="SUPFAM" id="SSF53850">
    <property type="entry name" value="Periplasmic binding protein-like II"/>
    <property type="match status" value="1"/>
</dbReference>
<reference evidence="2" key="2">
    <citation type="submission" date="2021-03" db="EMBL/GenBank/DDBJ databases">
        <authorList>
            <person name="Artuso I."/>
            <person name="Turrini P."/>
            <person name="Pirolo M."/>
            <person name="Lugli G.A."/>
            <person name="Ventura M."/>
            <person name="Visca P."/>
        </authorList>
    </citation>
    <scope>NUCLEOTIDE SEQUENCE</scope>
    <source>
        <strain evidence="2">LMG 26462</strain>
    </source>
</reference>
<dbReference type="Pfam" id="PF09084">
    <property type="entry name" value="NMT1"/>
    <property type="match status" value="1"/>
</dbReference>
<evidence type="ECO:0000259" key="1">
    <source>
        <dbReference type="Pfam" id="PF09084"/>
    </source>
</evidence>
<protein>
    <submittedName>
        <fullName evidence="2">ABC transporter substrate-binding protein</fullName>
    </submittedName>
</protein>
<dbReference type="Gene3D" id="3.40.190.10">
    <property type="entry name" value="Periplasmic binding protein-like II"/>
    <property type="match status" value="2"/>
</dbReference>
<dbReference type="EMBL" id="JAFLWW010000004">
    <property type="protein sequence ID" value="MBT1157219.1"/>
    <property type="molecule type" value="Genomic_DNA"/>
</dbReference>
<evidence type="ECO:0000313" key="2">
    <source>
        <dbReference type="EMBL" id="MBT1157219.1"/>
    </source>
</evidence>
<keyword evidence="3" id="KW-1185">Reference proteome</keyword>
<gene>
    <name evidence="2" type="ORF">J1C56_16605</name>
</gene>
<dbReference type="RefSeq" id="WP_214391152.1">
    <property type="nucleotide sequence ID" value="NZ_JAFLWW010000004.1"/>
</dbReference>
<comment type="caution">
    <text evidence="2">The sequence shown here is derived from an EMBL/GenBank/DDBJ whole genome shotgun (WGS) entry which is preliminary data.</text>
</comment>
<dbReference type="PANTHER" id="PTHR31528">
    <property type="entry name" value="4-AMINO-5-HYDROXYMETHYL-2-METHYLPYRIMIDINE PHOSPHATE SYNTHASE THI11-RELATED"/>
    <property type="match status" value="1"/>
</dbReference>
<organism evidence="2 3">
    <name type="scientific">Aminobacter anthyllidis</name>
    <dbReference type="NCBI Taxonomy" id="1035067"/>
    <lineage>
        <taxon>Bacteria</taxon>
        <taxon>Pseudomonadati</taxon>
        <taxon>Pseudomonadota</taxon>
        <taxon>Alphaproteobacteria</taxon>
        <taxon>Hyphomicrobiales</taxon>
        <taxon>Phyllobacteriaceae</taxon>
        <taxon>Aminobacter</taxon>
    </lineage>
</organism>
<sequence>MKTLRVRLNHTPMGPLAGFFLAEDRNYFADEGLEIEWSGARGASAAIADIRTGDYAAVYGDINSLTMLLSSLPEGTGPQAVFVAFNRTPLTVAVRADGPVQTPRDLIGKTLFGHPHDSARIFFPAYARASGFDVADVDIRDAQGSLGQLVRAMIEDKAGEGVFGFVNSTIASLSDMNSPHEANTRFLEYSTVLPDFYGNALVVTRALLETDPAAIQGLVRATSRGFRDAIRDPRAGIDAVMAHGADMSYAVNLRRFMGTLQREMSHPERERLGIGDVDQARLARSCEQVTVAMQLDRKVDAAELFSPAFLPALEERRFEPSAG</sequence>
<proteinExistence type="predicted"/>
<dbReference type="InterPro" id="IPR027939">
    <property type="entry name" value="NMT1/THI5"/>
</dbReference>
<dbReference type="AlphaFoldDB" id="A0A9X1D6V3"/>
<name>A0A9X1D6V3_9HYPH</name>
<dbReference type="Proteomes" id="UP001138921">
    <property type="component" value="Unassembled WGS sequence"/>
</dbReference>
<accession>A0A9X1D6V3</accession>
<evidence type="ECO:0000313" key="3">
    <source>
        <dbReference type="Proteomes" id="UP001138921"/>
    </source>
</evidence>
<reference evidence="2" key="1">
    <citation type="journal article" date="2021" name="Microorganisms">
        <title>Phylogenomic Reconstruction and Metabolic Potential of the Genus Aminobacter.</title>
        <authorList>
            <person name="Artuso I."/>
            <person name="Turrini P."/>
            <person name="Pirolo M."/>
            <person name="Lugli G.A."/>
            <person name="Ventura M."/>
            <person name="Visca P."/>
        </authorList>
    </citation>
    <scope>NUCLEOTIDE SEQUENCE</scope>
    <source>
        <strain evidence="2">LMG 26462</strain>
    </source>
</reference>
<dbReference type="InterPro" id="IPR015168">
    <property type="entry name" value="SsuA/THI5"/>
</dbReference>